<accession>A0A382CR12</accession>
<dbReference type="Gene3D" id="3.40.50.150">
    <property type="entry name" value="Vaccinia Virus protein VP39"/>
    <property type="match status" value="1"/>
</dbReference>
<name>A0A382CR12_9ZZZZ</name>
<dbReference type="InterPro" id="IPR013691">
    <property type="entry name" value="MeTrfase_14"/>
</dbReference>
<gene>
    <name evidence="2" type="ORF">METZ01_LOCUS181118</name>
</gene>
<dbReference type="AlphaFoldDB" id="A0A382CR12"/>
<proteinExistence type="predicted"/>
<organism evidence="2">
    <name type="scientific">marine metagenome</name>
    <dbReference type="NCBI Taxonomy" id="408172"/>
    <lineage>
        <taxon>unclassified sequences</taxon>
        <taxon>metagenomes</taxon>
        <taxon>ecological metagenomes</taxon>
    </lineage>
</organism>
<dbReference type="Pfam" id="PF08484">
    <property type="entry name" value="Methyltransf_14"/>
    <property type="match status" value="1"/>
</dbReference>
<feature type="domain" description="C-methyltransferase" evidence="1">
    <location>
        <begin position="266"/>
        <end position="393"/>
    </location>
</feature>
<dbReference type="SUPFAM" id="SSF53335">
    <property type="entry name" value="S-adenosyl-L-methionine-dependent methyltransferases"/>
    <property type="match status" value="1"/>
</dbReference>
<dbReference type="EMBL" id="UINC01035601">
    <property type="protein sequence ID" value="SVB28264.1"/>
    <property type="molecule type" value="Genomic_DNA"/>
</dbReference>
<dbReference type="Pfam" id="PF13489">
    <property type="entry name" value="Methyltransf_23"/>
    <property type="match status" value="1"/>
</dbReference>
<evidence type="ECO:0000259" key="1">
    <source>
        <dbReference type="Pfam" id="PF08484"/>
    </source>
</evidence>
<dbReference type="PANTHER" id="PTHR43861">
    <property type="entry name" value="TRANS-ACONITATE 2-METHYLTRANSFERASE-RELATED"/>
    <property type="match status" value="1"/>
</dbReference>
<dbReference type="Gene3D" id="3.40.50.720">
    <property type="entry name" value="NAD(P)-binding Rossmann-like Domain"/>
    <property type="match status" value="1"/>
</dbReference>
<sequence length="401" mass="45896">MTCLICYSHNSQMILNEESFPYFTVPVAKKDKISILKKDKKESLFGELCYWACKDCGHVQINKLPNKNILDDLYKKYYTYPSPLKNTFEPIRDDHFVNYFKNSIDLLNRNKQLNSVLEVGCYDGYILNCLKGEGYETQGCDPSEGAKIGQSFGLDIRREYFSPDNFTKENLYYDIVISRHFIEHVFDPFQYLNDFGKVLKTKGLLILETPNVEHFLEKGLLEVFSLQHISLFSEDSLSIALAKSGFEVISVNKSTENLIMASTKSSKVEITKNINNRNLSKLFIETVNRNKSIINESIKDSIDFEKSIAIWGAGGFGIAALRLYNIPERSIDYFIDSDPDKWKKEYINNTIPIVSPSYAEDHPPSILIVASMYSKSILENLPTSFNKTKKLILTPHVALIK</sequence>
<protein>
    <recommendedName>
        <fullName evidence="1">C-methyltransferase domain-containing protein</fullName>
    </recommendedName>
</protein>
<reference evidence="2" key="1">
    <citation type="submission" date="2018-05" db="EMBL/GenBank/DDBJ databases">
        <authorList>
            <person name="Lanie J.A."/>
            <person name="Ng W.-L."/>
            <person name="Kazmierczak K.M."/>
            <person name="Andrzejewski T.M."/>
            <person name="Davidsen T.M."/>
            <person name="Wayne K.J."/>
            <person name="Tettelin H."/>
            <person name="Glass J.I."/>
            <person name="Rusch D."/>
            <person name="Podicherti R."/>
            <person name="Tsui H.-C.T."/>
            <person name="Winkler M.E."/>
        </authorList>
    </citation>
    <scope>NUCLEOTIDE SEQUENCE</scope>
</reference>
<dbReference type="CDD" id="cd02440">
    <property type="entry name" value="AdoMet_MTases"/>
    <property type="match status" value="1"/>
</dbReference>
<evidence type="ECO:0000313" key="2">
    <source>
        <dbReference type="EMBL" id="SVB28264.1"/>
    </source>
</evidence>
<dbReference type="InterPro" id="IPR029063">
    <property type="entry name" value="SAM-dependent_MTases_sf"/>
</dbReference>